<protein>
    <submittedName>
        <fullName evidence="3">Uncharacterized protein</fullName>
    </submittedName>
</protein>
<feature type="compositionally biased region" description="Polar residues" evidence="1">
    <location>
        <begin position="27"/>
        <end position="39"/>
    </location>
</feature>
<reference evidence="3" key="1">
    <citation type="submission" date="2022-11" db="EMBL/GenBank/DDBJ databases">
        <title>Genome Resource of Sclerotinia nivalis Strain SnTB1, a Plant Pathogen Isolated from American Ginseng.</title>
        <authorList>
            <person name="Fan S."/>
        </authorList>
    </citation>
    <scope>NUCLEOTIDE SEQUENCE</scope>
    <source>
        <strain evidence="3">SnTB1</strain>
    </source>
</reference>
<sequence>MDEIEEKKKTTKKKKKKKKKKRYWKKNMNTNESFGNQQVNTTLPGYSNANAHSKHAMNIYYLGINLALFALCLMNYDKQ</sequence>
<evidence type="ECO:0000256" key="1">
    <source>
        <dbReference type="SAM" id="MobiDB-lite"/>
    </source>
</evidence>
<evidence type="ECO:0000313" key="4">
    <source>
        <dbReference type="Proteomes" id="UP001152300"/>
    </source>
</evidence>
<feature type="compositionally biased region" description="Basic residues" evidence="1">
    <location>
        <begin position="9"/>
        <end position="25"/>
    </location>
</feature>
<gene>
    <name evidence="3" type="ORF">OCU04_012846</name>
</gene>
<proteinExistence type="predicted"/>
<name>A0A9X0A9I3_9HELO</name>
<feature type="region of interest" description="Disordered" evidence="1">
    <location>
        <begin position="1"/>
        <end position="39"/>
    </location>
</feature>
<organism evidence="3 4">
    <name type="scientific">Sclerotinia nivalis</name>
    <dbReference type="NCBI Taxonomy" id="352851"/>
    <lineage>
        <taxon>Eukaryota</taxon>
        <taxon>Fungi</taxon>
        <taxon>Dikarya</taxon>
        <taxon>Ascomycota</taxon>
        <taxon>Pezizomycotina</taxon>
        <taxon>Leotiomycetes</taxon>
        <taxon>Helotiales</taxon>
        <taxon>Sclerotiniaceae</taxon>
        <taxon>Sclerotinia</taxon>
    </lineage>
</organism>
<dbReference type="EMBL" id="JAPEIS010000016">
    <property type="protein sequence ID" value="KAJ8058672.1"/>
    <property type="molecule type" value="Genomic_DNA"/>
</dbReference>
<dbReference type="AlphaFoldDB" id="A0A9X0A9I3"/>
<comment type="caution">
    <text evidence="3">The sequence shown here is derived from an EMBL/GenBank/DDBJ whole genome shotgun (WGS) entry which is preliminary data.</text>
</comment>
<evidence type="ECO:0000313" key="3">
    <source>
        <dbReference type="EMBL" id="KAJ8058672.1"/>
    </source>
</evidence>
<keyword evidence="2" id="KW-1133">Transmembrane helix</keyword>
<feature type="transmembrane region" description="Helical" evidence="2">
    <location>
        <begin position="59"/>
        <end position="76"/>
    </location>
</feature>
<evidence type="ECO:0000256" key="2">
    <source>
        <dbReference type="SAM" id="Phobius"/>
    </source>
</evidence>
<accession>A0A9X0A9I3</accession>
<keyword evidence="4" id="KW-1185">Reference proteome</keyword>
<dbReference type="Proteomes" id="UP001152300">
    <property type="component" value="Unassembled WGS sequence"/>
</dbReference>
<keyword evidence="2" id="KW-0472">Membrane</keyword>
<keyword evidence="2" id="KW-0812">Transmembrane</keyword>